<evidence type="ECO:0000313" key="4">
    <source>
        <dbReference type="Proteomes" id="UP000321291"/>
    </source>
</evidence>
<feature type="domain" description="BD-FAE-like" evidence="2">
    <location>
        <begin position="132"/>
        <end position="309"/>
    </location>
</feature>
<name>A0A5B8VMA8_9BACT</name>
<dbReference type="Gene3D" id="3.40.50.1820">
    <property type="entry name" value="alpha/beta hydrolase"/>
    <property type="match status" value="1"/>
</dbReference>
<evidence type="ECO:0000259" key="2">
    <source>
        <dbReference type="Pfam" id="PF20434"/>
    </source>
</evidence>
<dbReference type="InterPro" id="IPR050300">
    <property type="entry name" value="GDXG_lipolytic_enzyme"/>
</dbReference>
<organism evidence="3 4">
    <name type="scientific">Arachidicoccus ginsenosidivorans</name>
    <dbReference type="NCBI Taxonomy" id="496057"/>
    <lineage>
        <taxon>Bacteria</taxon>
        <taxon>Pseudomonadati</taxon>
        <taxon>Bacteroidota</taxon>
        <taxon>Chitinophagia</taxon>
        <taxon>Chitinophagales</taxon>
        <taxon>Chitinophagaceae</taxon>
        <taxon>Arachidicoccus</taxon>
    </lineage>
</organism>
<dbReference type="KEGG" id="agi:FSB73_12290"/>
<dbReference type="Proteomes" id="UP000321291">
    <property type="component" value="Chromosome"/>
</dbReference>
<protein>
    <submittedName>
        <fullName evidence="3">Alpha/beta hydrolase</fullName>
    </submittedName>
</protein>
<dbReference type="InterPro" id="IPR049492">
    <property type="entry name" value="BD-FAE-like_dom"/>
</dbReference>
<dbReference type="PANTHER" id="PTHR48081:SF13">
    <property type="entry name" value="ALPHA_BETA HYDROLASE"/>
    <property type="match status" value="1"/>
</dbReference>
<proteinExistence type="predicted"/>
<dbReference type="EMBL" id="CP042434">
    <property type="protein sequence ID" value="QEC72333.1"/>
    <property type="molecule type" value="Genomic_DNA"/>
</dbReference>
<dbReference type="SUPFAM" id="SSF53474">
    <property type="entry name" value="alpha/beta-Hydrolases"/>
    <property type="match status" value="1"/>
</dbReference>
<keyword evidence="4" id="KW-1185">Reference proteome</keyword>
<reference evidence="3 4" key="1">
    <citation type="journal article" date="2017" name="Int. J. Syst. Evol. Microbiol.">
        <title>Arachidicoccus ginsenosidivorans sp. nov., with ginsenoside-converting activity isolated from ginseng cultivating soil.</title>
        <authorList>
            <person name="Siddiqi M.Z."/>
            <person name="Aslam Z."/>
            <person name="Im W.T."/>
        </authorList>
    </citation>
    <scope>NUCLEOTIDE SEQUENCE [LARGE SCALE GENOMIC DNA]</scope>
    <source>
        <strain evidence="3 4">Gsoil 809</strain>
    </source>
</reference>
<gene>
    <name evidence="3" type="ORF">FSB73_12290</name>
</gene>
<evidence type="ECO:0000256" key="1">
    <source>
        <dbReference type="ARBA" id="ARBA00022801"/>
    </source>
</evidence>
<accession>A0A5B8VMA8</accession>
<dbReference type="InterPro" id="IPR029058">
    <property type="entry name" value="AB_hydrolase_fold"/>
</dbReference>
<keyword evidence="1 3" id="KW-0378">Hydrolase</keyword>
<dbReference type="PANTHER" id="PTHR48081">
    <property type="entry name" value="AB HYDROLASE SUPERFAMILY PROTEIN C4A8.06C"/>
    <property type="match status" value="1"/>
</dbReference>
<sequence>MKPFLKRVIPHNLHRSANLHPGSHFKRAGWICAILLLMLPGAFQVQAQVNSAVSPPTSKPLIKQHTEWLTGVRDTSYTSFSDFQKNLKHYPFIQLVPDSSTAAVTEKRNLVYADLHGRKLHIDAFLPTASLNAKATIPAILIIHGGGWRSGDRSQHIPLAQHLAANGFACFTVEYRLSTEAFFPAAVYDLKAAVRWLRKNKQKFNIDGHKINVLGFSAGGELAAFLGMTNGLKKFEGDQGNGHTSSKVNAVIDIDGTLSFVHPEASETQHPDKIGASAWWLGYPRTQRLDLWKDASPLTYAANNTVPFIF</sequence>
<dbReference type="Pfam" id="PF20434">
    <property type="entry name" value="BD-FAE"/>
    <property type="match status" value="1"/>
</dbReference>
<dbReference type="AlphaFoldDB" id="A0A5B8VMA8"/>
<dbReference type="GO" id="GO:0016787">
    <property type="term" value="F:hydrolase activity"/>
    <property type="evidence" value="ECO:0007669"/>
    <property type="project" value="UniProtKB-KW"/>
</dbReference>
<evidence type="ECO:0000313" key="3">
    <source>
        <dbReference type="EMBL" id="QEC72333.1"/>
    </source>
</evidence>